<dbReference type="PANTHER" id="PTHR23504:SF15">
    <property type="entry name" value="MAJOR FACILITATOR SUPERFAMILY (MFS) PROFILE DOMAIN-CONTAINING PROTEIN"/>
    <property type="match status" value="1"/>
</dbReference>
<dbReference type="AlphaFoldDB" id="A0A0G0BI33"/>
<dbReference type="InterPro" id="IPR011701">
    <property type="entry name" value="MFS"/>
</dbReference>
<comment type="subcellular location">
    <subcellularLocation>
        <location evidence="1">Membrane</location>
        <topology evidence="1">Multi-pass membrane protein</topology>
    </subcellularLocation>
</comment>
<feature type="transmembrane region" description="Helical" evidence="6">
    <location>
        <begin position="135"/>
        <end position="160"/>
    </location>
</feature>
<feature type="transmembrane region" description="Helical" evidence="6">
    <location>
        <begin position="370"/>
        <end position="388"/>
    </location>
</feature>
<evidence type="ECO:0000256" key="2">
    <source>
        <dbReference type="ARBA" id="ARBA00022448"/>
    </source>
</evidence>
<dbReference type="Proteomes" id="UP000034934">
    <property type="component" value="Unassembled WGS sequence"/>
</dbReference>
<keyword evidence="2" id="KW-0813">Transport</keyword>
<feature type="transmembrane region" description="Helical" evidence="6">
    <location>
        <begin position="245"/>
        <end position="268"/>
    </location>
</feature>
<feature type="transmembrane region" description="Helical" evidence="6">
    <location>
        <begin position="280"/>
        <end position="297"/>
    </location>
</feature>
<evidence type="ECO:0000256" key="6">
    <source>
        <dbReference type="SAM" id="Phobius"/>
    </source>
</evidence>
<evidence type="ECO:0000256" key="4">
    <source>
        <dbReference type="ARBA" id="ARBA00022989"/>
    </source>
</evidence>
<keyword evidence="4 6" id="KW-1133">Transmembrane helix</keyword>
<evidence type="ECO:0000256" key="1">
    <source>
        <dbReference type="ARBA" id="ARBA00004141"/>
    </source>
</evidence>
<dbReference type="GO" id="GO:0016020">
    <property type="term" value="C:membrane"/>
    <property type="evidence" value="ECO:0007669"/>
    <property type="project" value="UniProtKB-SubCell"/>
</dbReference>
<dbReference type="PRINTS" id="PR01035">
    <property type="entry name" value="TCRTETA"/>
</dbReference>
<feature type="transmembrane region" description="Helical" evidence="6">
    <location>
        <begin position="101"/>
        <end position="123"/>
    </location>
</feature>
<proteinExistence type="predicted"/>
<dbReference type="GO" id="GO:0022857">
    <property type="term" value="F:transmembrane transporter activity"/>
    <property type="evidence" value="ECO:0007669"/>
    <property type="project" value="InterPro"/>
</dbReference>
<evidence type="ECO:0000256" key="3">
    <source>
        <dbReference type="ARBA" id="ARBA00022692"/>
    </source>
</evidence>
<evidence type="ECO:0000256" key="5">
    <source>
        <dbReference type="ARBA" id="ARBA00023136"/>
    </source>
</evidence>
<dbReference type="InterPro" id="IPR036259">
    <property type="entry name" value="MFS_trans_sf"/>
</dbReference>
<evidence type="ECO:0000313" key="9">
    <source>
        <dbReference type="Proteomes" id="UP000034934"/>
    </source>
</evidence>
<feature type="transmembrane region" description="Helical" evidence="6">
    <location>
        <begin position="303"/>
        <end position="322"/>
    </location>
</feature>
<dbReference type="InterPro" id="IPR001958">
    <property type="entry name" value="Tet-R_TetA/multi-R_MdtG-like"/>
</dbReference>
<protein>
    <submittedName>
        <fullName evidence="8">Major facilitator superfamily</fullName>
    </submittedName>
</protein>
<dbReference type="Pfam" id="PF07690">
    <property type="entry name" value="MFS_1"/>
    <property type="match status" value="1"/>
</dbReference>
<dbReference type="PROSITE" id="PS50850">
    <property type="entry name" value="MFS"/>
    <property type="match status" value="1"/>
</dbReference>
<evidence type="ECO:0000313" key="8">
    <source>
        <dbReference type="EMBL" id="KKP30692.1"/>
    </source>
</evidence>
<reference evidence="8 9" key="1">
    <citation type="journal article" date="2015" name="Nature">
        <title>rRNA introns, odd ribosomes, and small enigmatic genomes across a large radiation of phyla.</title>
        <authorList>
            <person name="Brown C.T."/>
            <person name="Hug L.A."/>
            <person name="Thomas B.C."/>
            <person name="Sharon I."/>
            <person name="Castelle C.J."/>
            <person name="Singh A."/>
            <person name="Wilkins M.J."/>
            <person name="Williams K.H."/>
            <person name="Banfield J.F."/>
        </authorList>
    </citation>
    <scope>NUCLEOTIDE SEQUENCE [LARGE SCALE GENOMIC DNA]</scope>
</reference>
<dbReference type="PANTHER" id="PTHR23504">
    <property type="entry name" value="MAJOR FACILITATOR SUPERFAMILY DOMAIN-CONTAINING PROTEIN 10"/>
    <property type="match status" value="1"/>
</dbReference>
<name>A0A0G0BI33_9BACT</name>
<dbReference type="EMBL" id="LBOG01000001">
    <property type="protein sequence ID" value="KKP30692.1"/>
    <property type="molecule type" value="Genomic_DNA"/>
</dbReference>
<dbReference type="Gene3D" id="1.20.1250.20">
    <property type="entry name" value="MFS general substrate transporter like domains"/>
    <property type="match status" value="1"/>
</dbReference>
<comment type="caution">
    <text evidence="8">The sequence shown here is derived from an EMBL/GenBank/DDBJ whole genome shotgun (WGS) entry which is preliminary data.</text>
</comment>
<accession>A0A0G0BI33</accession>
<feature type="transmembrane region" description="Helical" evidence="6">
    <location>
        <begin position="342"/>
        <end position="364"/>
    </location>
</feature>
<feature type="transmembrane region" description="Helical" evidence="6">
    <location>
        <begin position="45"/>
        <end position="65"/>
    </location>
</feature>
<keyword evidence="3 6" id="KW-0812">Transmembrane</keyword>
<sequence length="405" mass="44834">MREKNKFNISPKIIILFTVFLDVLGIGLIIPILPYYVESFDVPDIVVTLLFAVFSLFAFFSAPILGMISDRKGRRPVLLISLISSAIGWIIFAFSKTIWGLFLGRIIDGAAAGNISTAQNYLVDISKDDKERSHNLGLIGAIFGIAFIIGPLVGGVLSGISIKMPFIIVGILATINTILAYFFLPETNHNKNTTDKISLNPFSPIMKAFKNKKVLPFYLAWLFFGIAVSLNQSIFALYITKVFSWTVVASGFLMTLTGIIISINQAFFLRKVWLKYFKESFLMVYLLVPFALGYFVMALPYKFAFMFGLIITAFGHSTLRVVMNSQIIGFSDKNRQGEMMGILASIMSLSMIIGPLVGGAVYVVSASLPYVLAGIIISITFIFVSKTYKNITPHNHINIESVEAI</sequence>
<evidence type="ECO:0000259" key="7">
    <source>
        <dbReference type="PROSITE" id="PS50850"/>
    </source>
</evidence>
<feature type="transmembrane region" description="Helical" evidence="6">
    <location>
        <begin position="77"/>
        <end position="95"/>
    </location>
</feature>
<keyword evidence="5 6" id="KW-0472">Membrane</keyword>
<organism evidence="8 9">
    <name type="scientific">Candidatus Nomurabacteria bacterium GW2011_GWF1_31_48</name>
    <dbReference type="NCBI Taxonomy" id="1618767"/>
    <lineage>
        <taxon>Bacteria</taxon>
        <taxon>Candidatus Nomuraibacteriota</taxon>
    </lineage>
</organism>
<dbReference type="InterPro" id="IPR020846">
    <property type="entry name" value="MFS_dom"/>
</dbReference>
<feature type="transmembrane region" description="Helical" evidence="6">
    <location>
        <begin position="166"/>
        <end position="184"/>
    </location>
</feature>
<gene>
    <name evidence="8" type="ORF">UR19_C0001G0076</name>
</gene>
<feature type="transmembrane region" description="Helical" evidence="6">
    <location>
        <begin position="215"/>
        <end position="239"/>
    </location>
</feature>
<dbReference type="SUPFAM" id="SSF103473">
    <property type="entry name" value="MFS general substrate transporter"/>
    <property type="match status" value="1"/>
</dbReference>
<feature type="domain" description="Major facilitator superfamily (MFS) profile" evidence="7">
    <location>
        <begin position="11"/>
        <end position="392"/>
    </location>
</feature>
<feature type="transmembrane region" description="Helical" evidence="6">
    <location>
        <begin position="12"/>
        <end position="33"/>
    </location>
</feature>